<accession>A0A4Q1SGI6</accession>
<keyword evidence="3" id="KW-0805">Transcription regulation</keyword>
<evidence type="ECO:0000259" key="7">
    <source>
        <dbReference type="PROSITE" id="PS50110"/>
    </source>
</evidence>
<dbReference type="Proteomes" id="UP000290253">
    <property type="component" value="Unassembled WGS sequence"/>
</dbReference>
<gene>
    <name evidence="9" type="ORF">ESZ00_01515</name>
</gene>
<keyword evidence="2" id="KW-0902">Two-component regulatory system</keyword>
<evidence type="ECO:0000256" key="4">
    <source>
        <dbReference type="ARBA" id="ARBA00023163"/>
    </source>
</evidence>
<proteinExistence type="predicted"/>
<dbReference type="Gene3D" id="1.10.3210.10">
    <property type="entry name" value="Hypothetical protein af1432"/>
    <property type="match status" value="1"/>
</dbReference>
<evidence type="ECO:0000259" key="8">
    <source>
        <dbReference type="PROSITE" id="PS51832"/>
    </source>
</evidence>
<feature type="modified residue" description="4-aspartylphosphate" evidence="5">
    <location>
        <position position="55"/>
    </location>
</feature>
<dbReference type="SMART" id="SM00448">
    <property type="entry name" value="REC"/>
    <property type="match status" value="1"/>
</dbReference>
<dbReference type="SMART" id="SM00471">
    <property type="entry name" value="HDc"/>
    <property type="match status" value="1"/>
</dbReference>
<evidence type="ECO:0000256" key="5">
    <source>
        <dbReference type="PROSITE-ProRule" id="PRU00169"/>
    </source>
</evidence>
<sequence length="378" mass="42405">MTAERILIVDDEPYVRAVMCAMLEICNYEPILASNGLEAIEHLEKDAPYDLILSDIMMSGLDGIGLLERVRTLQPGVPMVMVTAIHDVDVAISAMRKGAYDYLLKPFEKEQLLATVKRALEYRRLVQQNAMYQQNLEQLVEARTEMLHRAMADLERSYDITLEALGDALDLKDAETEGHSKRVTAYTIALARAMNVDSAEIRTIARGAYLHDIGKMAIPDSILLKPGKLDLHEQAMMREHCLRGYQIVRKIPFLQGAAEIVYSHQEHYDGSGYPRGLRGEQIPLGARIFAVADTLDAITSDRPYRRANSFEAARKEIKRCSGTQFDPTVVKAFLSLPDKIWIDLRAEINRQDRLSPISFGNASQNKTPQATPQTGTDS</sequence>
<dbReference type="FunFam" id="3.40.50.2300:FF:000018">
    <property type="entry name" value="DNA-binding transcriptional regulator NtrC"/>
    <property type="match status" value="1"/>
</dbReference>
<evidence type="ECO:0000256" key="3">
    <source>
        <dbReference type="ARBA" id="ARBA00023015"/>
    </source>
</evidence>
<dbReference type="InterPro" id="IPR037522">
    <property type="entry name" value="HD_GYP_dom"/>
</dbReference>
<keyword evidence="1 5" id="KW-0597">Phosphoprotein</keyword>
<dbReference type="SUPFAM" id="SSF109604">
    <property type="entry name" value="HD-domain/PDEase-like"/>
    <property type="match status" value="1"/>
</dbReference>
<dbReference type="EMBL" id="SDMK01000001">
    <property type="protein sequence ID" value="RXS96651.1"/>
    <property type="molecule type" value="Genomic_DNA"/>
</dbReference>
<dbReference type="NCBIfam" id="TIGR00277">
    <property type="entry name" value="HDIG"/>
    <property type="match status" value="1"/>
</dbReference>
<feature type="compositionally biased region" description="Polar residues" evidence="6">
    <location>
        <begin position="358"/>
        <end position="378"/>
    </location>
</feature>
<name>A0A4Q1SGI6_9BACT</name>
<dbReference type="Gene3D" id="3.40.50.2300">
    <property type="match status" value="1"/>
</dbReference>
<comment type="caution">
    <text evidence="9">The sequence shown here is derived from an EMBL/GenBank/DDBJ whole genome shotgun (WGS) entry which is preliminary data.</text>
</comment>
<dbReference type="InterPro" id="IPR003607">
    <property type="entry name" value="HD/PDEase_dom"/>
</dbReference>
<evidence type="ECO:0000313" key="9">
    <source>
        <dbReference type="EMBL" id="RXS96651.1"/>
    </source>
</evidence>
<evidence type="ECO:0000256" key="2">
    <source>
        <dbReference type="ARBA" id="ARBA00023012"/>
    </source>
</evidence>
<dbReference type="OrthoDB" id="9804747at2"/>
<keyword evidence="4" id="KW-0804">Transcription</keyword>
<dbReference type="InterPro" id="IPR001789">
    <property type="entry name" value="Sig_transdc_resp-reg_receiver"/>
</dbReference>
<dbReference type="RefSeq" id="WP_129206401.1">
    <property type="nucleotide sequence ID" value="NZ_BMGU01000001.1"/>
</dbReference>
<dbReference type="SUPFAM" id="SSF52172">
    <property type="entry name" value="CheY-like"/>
    <property type="match status" value="1"/>
</dbReference>
<evidence type="ECO:0000313" key="10">
    <source>
        <dbReference type="Proteomes" id="UP000290253"/>
    </source>
</evidence>
<dbReference type="PANTHER" id="PTHR45228">
    <property type="entry name" value="CYCLIC DI-GMP PHOSPHODIESTERASE TM_0186-RELATED"/>
    <property type="match status" value="1"/>
</dbReference>
<feature type="domain" description="HD-GYP" evidence="8">
    <location>
        <begin position="154"/>
        <end position="349"/>
    </location>
</feature>
<keyword evidence="10" id="KW-1185">Reference proteome</keyword>
<dbReference type="Pfam" id="PF13487">
    <property type="entry name" value="HD_5"/>
    <property type="match status" value="1"/>
</dbReference>
<feature type="domain" description="Response regulatory" evidence="7">
    <location>
        <begin position="5"/>
        <end position="120"/>
    </location>
</feature>
<dbReference type="GO" id="GO:0000160">
    <property type="term" value="P:phosphorelay signal transduction system"/>
    <property type="evidence" value="ECO:0007669"/>
    <property type="project" value="UniProtKB-KW"/>
</dbReference>
<dbReference type="PANTHER" id="PTHR45228:SF5">
    <property type="entry name" value="CYCLIC DI-GMP PHOSPHODIESTERASE VC_1348-RELATED"/>
    <property type="match status" value="1"/>
</dbReference>
<dbReference type="Pfam" id="PF00072">
    <property type="entry name" value="Response_reg"/>
    <property type="match status" value="1"/>
</dbReference>
<reference evidence="9 10" key="1">
    <citation type="journal article" date="2016" name="Int. J. Syst. Evol. Microbiol.">
        <title>Acidipila dinghuensis sp. nov., an acidobacterium isolated from forest soil.</title>
        <authorList>
            <person name="Jiang Y.W."/>
            <person name="Wang J."/>
            <person name="Chen M.H."/>
            <person name="Lv Y.Y."/>
            <person name="Qiu L.H."/>
        </authorList>
    </citation>
    <scope>NUCLEOTIDE SEQUENCE [LARGE SCALE GENOMIC DNA]</scope>
    <source>
        <strain evidence="9 10">DHOF10</strain>
    </source>
</reference>
<dbReference type="PROSITE" id="PS50110">
    <property type="entry name" value="RESPONSE_REGULATORY"/>
    <property type="match status" value="1"/>
</dbReference>
<organism evidence="9 10">
    <name type="scientific">Silvibacterium dinghuense</name>
    <dbReference type="NCBI Taxonomy" id="1560006"/>
    <lineage>
        <taxon>Bacteria</taxon>
        <taxon>Pseudomonadati</taxon>
        <taxon>Acidobacteriota</taxon>
        <taxon>Terriglobia</taxon>
        <taxon>Terriglobales</taxon>
        <taxon>Acidobacteriaceae</taxon>
        <taxon>Silvibacterium</taxon>
    </lineage>
</organism>
<dbReference type="InterPro" id="IPR011006">
    <property type="entry name" value="CheY-like_superfamily"/>
</dbReference>
<feature type="region of interest" description="Disordered" evidence="6">
    <location>
        <begin position="355"/>
        <end position="378"/>
    </location>
</feature>
<evidence type="ECO:0000256" key="1">
    <source>
        <dbReference type="ARBA" id="ARBA00022553"/>
    </source>
</evidence>
<dbReference type="PROSITE" id="PS51832">
    <property type="entry name" value="HD_GYP"/>
    <property type="match status" value="1"/>
</dbReference>
<dbReference type="AlphaFoldDB" id="A0A4Q1SGI6"/>
<dbReference type="InterPro" id="IPR052020">
    <property type="entry name" value="Cyclic_di-GMP/3'3'-cGAMP_PDE"/>
</dbReference>
<protein>
    <submittedName>
        <fullName evidence="9">Response regulator</fullName>
    </submittedName>
</protein>
<dbReference type="CDD" id="cd00077">
    <property type="entry name" value="HDc"/>
    <property type="match status" value="1"/>
</dbReference>
<evidence type="ECO:0000256" key="6">
    <source>
        <dbReference type="SAM" id="MobiDB-lite"/>
    </source>
</evidence>
<dbReference type="InterPro" id="IPR006675">
    <property type="entry name" value="HDIG_dom"/>
</dbReference>